<dbReference type="EMBL" id="JRKL02002512">
    <property type="protein sequence ID" value="KAF3958628.1"/>
    <property type="molecule type" value="Genomic_DNA"/>
</dbReference>
<dbReference type="InterPro" id="IPR036770">
    <property type="entry name" value="Ankyrin_rpt-contain_sf"/>
</dbReference>
<keyword evidence="4" id="KW-1185">Reference proteome</keyword>
<accession>A0A8J4R715</accession>
<dbReference type="GO" id="GO:0016020">
    <property type="term" value="C:membrane"/>
    <property type="evidence" value="ECO:0007669"/>
    <property type="project" value="TreeGrafter"/>
</dbReference>
<keyword evidence="1" id="KW-1133">Transmembrane helix</keyword>
<feature type="transmembrane region" description="Helical" evidence="1">
    <location>
        <begin position="500"/>
        <end position="520"/>
    </location>
</feature>
<reference evidence="3" key="1">
    <citation type="submission" date="2020-03" db="EMBL/GenBank/DDBJ databases">
        <title>Castanea mollissima Vanexum genome sequencing.</title>
        <authorList>
            <person name="Staton M."/>
        </authorList>
    </citation>
    <scope>NUCLEOTIDE SEQUENCE</scope>
    <source>
        <tissue evidence="3">Leaf</tissue>
    </source>
</reference>
<dbReference type="OrthoDB" id="1921232at2759"/>
<dbReference type="SMART" id="SM00248">
    <property type="entry name" value="ANK"/>
    <property type="match status" value="6"/>
</dbReference>
<dbReference type="Pfam" id="PF13962">
    <property type="entry name" value="PGG"/>
    <property type="match status" value="1"/>
</dbReference>
<comment type="caution">
    <text evidence="3">The sequence shown here is derived from an EMBL/GenBank/DDBJ whole genome shotgun (WGS) entry which is preliminary data.</text>
</comment>
<dbReference type="Gene3D" id="1.25.40.20">
    <property type="entry name" value="Ankyrin repeat-containing domain"/>
    <property type="match status" value="2"/>
</dbReference>
<dbReference type="PANTHER" id="PTHR24177">
    <property type="entry name" value="CASKIN"/>
    <property type="match status" value="1"/>
</dbReference>
<keyword evidence="1" id="KW-0812">Transmembrane</keyword>
<dbReference type="SUPFAM" id="SSF48403">
    <property type="entry name" value="Ankyrin repeat"/>
    <property type="match status" value="1"/>
</dbReference>
<proteinExistence type="predicted"/>
<gene>
    <name evidence="3" type="ORF">CMV_016482</name>
</gene>
<evidence type="ECO:0000259" key="2">
    <source>
        <dbReference type="Pfam" id="PF13962"/>
    </source>
</evidence>
<dbReference type="Proteomes" id="UP000737018">
    <property type="component" value="Unassembled WGS sequence"/>
</dbReference>
<feature type="transmembrane region" description="Helical" evidence="1">
    <location>
        <begin position="425"/>
        <end position="448"/>
    </location>
</feature>
<evidence type="ECO:0000256" key="1">
    <source>
        <dbReference type="SAM" id="Phobius"/>
    </source>
</evidence>
<keyword evidence="1" id="KW-0472">Membrane</keyword>
<feature type="transmembrane region" description="Helical" evidence="1">
    <location>
        <begin position="395"/>
        <end position="413"/>
    </location>
</feature>
<organism evidence="3 4">
    <name type="scientific">Castanea mollissima</name>
    <name type="common">Chinese chestnut</name>
    <dbReference type="NCBI Taxonomy" id="60419"/>
    <lineage>
        <taxon>Eukaryota</taxon>
        <taxon>Viridiplantae</taxon>
        <taxon>Streptophyta</taxon>
        <taxon>Embryophyta</taxon>
        <taxon>Tracheophyta</taxon>
        <taxon>Spermatophyta</taxon>
        <taxon>Magnoliopsida</taxon>
        <taxon>eudicotyledons</taxon>
        <taxon>Gunneridae</taxon>
        <taxon>Pentapetalae</taxon>
        <taxon>rosids</taxon>
        <taxon>fabids</taxon>
        <taxon>Fagales</taxon>
        <taxon>Fagaceae</taxon>
        <taxon>Castanea</taxon>
    </lineage>
</organism>
<sequence>MATNDVNLNNERTKLYLAALKGDWKSVKDMTDIQREISKKKETTLHIAAAANQEEFVNKLLTSMTSRNGNLTAINNVGNTALTYAAAAGNVNIAKAMLKRNSDELPNLGEMKPLYVAASLGHSRMVDWLYSETKQMVDGWDESEQAKLFITCVMRGLYGVALKMLRANLNLATATNSDGETALRVLARNPSAFTRESQLGKLLRGHINIPWSKLKQEDSKQSHVNELFTRCLQAHRDDVEHSNEIQDEISQLLFVATEVGNVEFLVKLIHFDVDLLWKTQNNKSIFCIAVEKRHERIFNLINEIGSIGYLLIDQVEDGTNILHLAAGLAPQEKLNAITGAALQMQRELLWFKEVEKVVRPAFKEMVNRKGETPYALFARTHEELRTKGEKWMMDTAEYSMLVATLICSIMFSVQPADGSNRTANLAMVFSVSNAVALFSSSTSLVMFLSILTSRYSYDDFLVRLPVRLMFGVTSLGISIAAMMVSFSISFWLKNFKHKELPLIFVFIGLFSCVSILYVLLKCRLFVDIVRSTLFRFKPCERLLYKEVSHELRIRKLKIA</sequence>
<dbReference type="AlphaFoldDB" id="A0A8J4R715"/>
<evidence type="ECO:0000313" key="4">
    <source>
        <dbReference type="Proteomes" id="UP000737018"/>
    </source>
</evidence>
<feature type="domain" description="PGG" evidence="2">
    <location>
        <begin position="389"/>
        <end position="492"/>
    </location>
</feature>
<dbReference type="InterPro" id="IPR026961">
    <property type="entry name" value="PGG_dom"/>
</dbReference>
<feature type="transmembrane region" description="Helical" evidence="1">
    <location>
        <begin position="468"/>
        <end position="488"/>
    </location>
</feature>
<dbReference type="PANTHER" id="PTHR24177:SF292">
    <property type="entry name" value="ANKYRIN REPEAT FAMILY PROTEIN-RELATED"/>
    <property type="match status" value="1"/>
</dbReference>
<dbReference type="InterPro" id="IPR002110">
    <property type="entry name" value="Ankyrin_rpt"/>
</dbReference>
<evidence type="ECO:0000313" key="3">
    <source>
        <dbReference type="EMBL" id="KAF3958628.1"/>
    </source>
</evidence>
<protein>
    <recommendedName>
        <fullName evidence="2">PGG domain-containing protein</fullName>
    </recommendedName>
</protein>
<dbReference type="Pfam" id="PF12796">
    <property type="entry name" value="Ank_2"/>
    <property type="match status" value="1"/>
</dbReference>
<name>A0A8J4R715_9ROSI</name>